<evidence type="ECO:0000313" key="2">
    <source>
        <dbReference type="EMBL" id="SBT22819.1"/>
    </source>
</evidence>
<dbReference type="Proteomes" id="UP000092840">
    <property type="component" value="Unassembled WGS sequence"/>
</dbReference>
<name>A0A1C3JTJ1_9GAMM</name>
<evidence type="ECO:0000313" key="1">
    <source>
        <dbReference type="EMBL" id="SBT18472.1"/>
    </source>
</evidence>
<keyword evidence="3" id="KW-1185">Reference proteome</keyword>
<proteinExistence type="predicted"/>
<sequence length="121" mass="14285">MRNKWIIISSLVAIAVLIFFLKPADQIKFNYEKWNDRSLVYSEPYIRSQMVKDVLNNILEDDLTTDMVIKKLGPQSESDYFSDYQLRYWLGPENGLVSIDSSWLVIKIKNERVEKYEVVTD</sequence>
<dbReference type="EMBL" id="FLRB01000032">
    <property type="protein sequence ID" value="SBT22819.1"/>
    <property type="molecule type" value="Genomic_DNA"/>
</dbReference>
<evidence type="ECO:0000313" key="3">
    <source>
        <dbReference type="Proteomes" id="UP000092840"/>
    </source>
</evidence>
<gene>
    <name evidence="1" type="ORF">MGA5115_02603</name>
    <name evidence="2" type="ORF">MGA5116_03449</name>
</gene>
<evidence type="ECO:0000313" key="4">
    <source>
        <dbReference type="Proteomes" id="UP000092871"/>
    </source>
</evidence>
<dbReference type="Proteomes" id="UP000092871">
    <property type="component" value="Unassembled WGS sequence"/>
</dbReference>
<reference evidence="1 4" key="2">
    <citation type="submission" date="2016-06" db="EMBL/GenBank/DDBJ databases">
        <authorList>
            <person name="Kjaerup R.B."/>
            <person name="Dalgaard T.S."/>
            <person name="Juul-Madsen H.R."/>
        </authorList>
    </citation>
    <scope>NUCLEOTIDE SEQUENCE [LARGE SCALE GENOMIC DNA]</scope>
    <source>
        <strain evidence="1 4">CECT 5115</strain>
    </source>
</reference>
<protein>
    <submittedName>
        <fullName evidence="1">Uncharacterized protein</fullName>
    </submittedName>
</protein>
<dbReference type="EMBL" id="FLRA01000021">
    <property type="protein sequence ID" value="SBT18472.1"/>
    <property type="molecule type" value="Genomic_DNA"/>
</dbReference>
<accession>A0A1C3JTJ1</accession>
<reference evidence="2 3" key="1">
    <citation type="submission" date="2016-06" db="EMBL/GenBank/DDBJ databases">
        <authorList>
            <person name="Rodrigo-Torres L."/>
            <person name="Arahal D.R."/>
        </authorList>
    </citation>
    <scope>NUCLEOTIDE SEQUENCE [LARGE SCALE GENOMIC DNA]</scope>
    <source>
        <strain evidence="2 3">CECT 5116</strain>
    </source>
</reference>
<dbReference type="AlphaFoldDB" id="A0A1C3JTJ1"/>
<organism evidence="1 4">
    <name type="scientific">Marinomonas gallaica</name>
    <dbReference type="NCBI Taxonomy" id="1806667"/>
    <lineage>
        <taxon>Bacteria</taxon>
        <taxon>Pseudomonadati</taxon>
        <taxon>Pseudomonadota</taxon>
        <taxon>Gammaproteobacteria</taxon>
        <taxon>Oceanospirillales</taxon>
        <taxon>Oceanospirillaceae</taxon>
        <taxon>Marinomonas</taxon>
    </lineage>
</organism>